<dbReference type="PROSITE" id="PS51210">
    <property type="entry name" value="PLA2C"/>
    <property type="match status" value="1"/>
</dbReference>
<feature type="compositionally biased region" description="Polar residues" evidence="11">
    <location>
        <begin position="77"/>
        <end position="88"/>
    </location>
</feature>
<organism evidence="13 14">
    <name type="scientific">Hirsutella rhossiliensis</name>
    <dbReference type="NCBI Taxonomy" id="111463"/>
    <lineage>
        <taxon>Eukaryota</taxon>
        <taxon>Fungi</taxon>
        <taxon>Dikarya</taxon>
        <taxon>Ascomycota</taxon>
        <taxon>Pezizomycotina</taxon>
        <taxon>Sordariomycetes</taxon>
        <taxon>Hypocreomycetidae</taxon>
        <taxon>Hypocreales</taxon>
        <taxon>Ophiocordycipitaceae</taxon>
        <taxon>Hirsutella</taxon>
    </lineage>
</organism>
<dbReference type="EMBL" id="JAIZPD010000004">
    <property type="protein sequence ID" value="KAH0964702.1"/>
    <property type="molecule type" value="Genomic_DNA"/>
</dbReference>
<evidence type="ECO:0000256" key="3">
    <source>
        <dbReference type="ARBA" id="ARBA00022729"/>
    </source>
</evidence>
<dbReference type="InterPro" id="IPR016035">
    <property type="entry name" value="Acyl_Trfase/lysoPLipase"/>
</dbReference>
<comment type="similarity">
    <text evidence="1 10">Belongs to the lysophospholipase family.</text>
</comment>
<protein>
    <recommendedName>
        <fullName evidence="2 10">Lysophospholipase</fullName>
        <ecNumber evidence="2 10">3.1.1.5</ecNumber>
    </recommendedName>
</protein>
<evidence type="ECO:0000256" key="1">
    <source>
        <dbReference type="ARBA" id="ARBA00008780"/>
    </source>
</evidence>
<evidence type="ECO:0000256" key="6">
    <source>
        <dbReference type="ARBA" id="ARBA00023098"/>
    </source>
</evidence>
<keyword evidence="4 9" id="KW-0378">Hydrolase</keyword>
<dbReference type="GO" id="GO:0004622">
    <property type="term" value="F:phosphatidylcholine lysophospholipase activity"/>
    <property type="evidence" value="ECO:0007669"/>
    <property type="project" value="UniProtKB-EC"/>
</dbReference>
<evidence type="ECO:0000256" key="9">
    <source>
        <dbReference type="PROSITE-ProRule" id="PRU00555"/>
    </source>
</evidence>
<evidence type="ECO:0000256" key="4">
    <source>
        <dbReference type="ARBA" id="ARBA00022801"/>
    </source>
</evidence>
<gene>
    <name evidence="13" type="ORF">HRG_05130</name>
</gene>
<dbReference type="InterPro" id="IPR002642">
    <property type="entry name" value="LysoPLipase_cat_dom"/>
</dbReference>
<evidence type="ECO:0000256" key="2">
    <source>
        <dbReference type="ARBA" id="ARBA00013274"/>
    </source>
</evidence>
<dbReference type="GO" id="GO:0046475">
    <property type="term" value="P:glycerophospholipid catabolic process"/>
    <property type="evidence" value="ECO:0007669"/>
    <property type="project" value="TreeGrafter"/>
</dbReference>
<dbReference type="FunFam" id="3.40.1090.10:FF:000010">
    <property type="entry name" value="Lysophospholipase"/>
    <property type="match status" value="1"/>
</dbReference>
<keyword evidence="14" id="KW-1185">Reference proteome</keyword>
<feature type="signal peptide" evidence="10">
    <location>
        <begin position="1"/>
        <end position="17"/>
    </location>
</feature>
<dbReference type="Proteomes" id="UP000824596">
    <property type="component" value="Unassembled WGS sequence"/>
</dbReference>
<evidence type="ECO:0000256" key="7">
    <source>
        <dbReference type="ARBA" id="ARBA00023180"/>
    </source>
</evidence>
<feature type="domain" description="PLA2c" evidence="12">
    <location>
        <begin position="70"/>
        <end position="618"/>
    </location>
</feature>
<dbReference type="RefSeq" id="XP_044722215.1">
    <property type="nucleotide sequence ID" value="XM_044863601.1"/>
</dbReference>
<dbReference type="SUPFAM" id="SSF52151">
    <property type="entry name" value="FabD/lysophospholipase-like"/>
    <property type="match status" value="1"/>
</dbReference>
<evidence type="ECO:0000313" key="13">
    <source>
        <dbReference type="EMBL" id="KAH0964702.1"/>
    </source>
</evidence>
<feature type="chain" id="PRO_5040542828" description="Lysophospholipase" evidence="10">
    <location>
        <begin position="18"/>
        <end position="665"/>
    </location>
</feature>
<name>A0A9P8N168_9HYPO</name>
<accession>A0A9P8N168</accession>
<evidence type="ECO:0000259" key="12">
    <source>
        <dbReference type="PROSITE" id="PS51210"/>
    </source>
</evidence>
<evidence type="ECO:0000256" key="8">
    <source>
        <dbReference type="ARBA" id="ARBA00049531"/>
    </source>
</evidence>
<proteinExistence type="inferred from homology"/>
<dbReference type="Pfam" id="PF01735">
    <property type="entry name" value="PLA2_B"/>
    <property type="match status" value="1"/>
</dbReference>
<dbReference type="GeneID" id="68354259"/>
<dbReference type="AlphaFoldDB" id="A0A9P8N168"/>
<dbReference type="OrthoDB" id="4084751at2759"/>
<dbReference type="GO" id="GO:0005783">
    <property type="term" value="C:endoplasmic reticulum"/>
    <property type="evidence" value="ECO:0007669"/>
    <property type="project" value="TreeGrafter"/>
</dbReference>
<dbReference type="GO" id="GO:0005829">
    <property type="term" value="C:cytosol"/>
    <property type="evidence" value="ECO:0007669"/>
    <property type="project" value="TreeGrafter"/>
</dbReference>
<comment type="caution">
    <text evidence="13">The sequence shown here is derived from an EMBL/GenBank/DDBJ whole genome shotgun (WGS) entry which is preliminary data.</text>
</comment>
<dbReference type="PANTHER" id="PTHR10728:SF33">
    <property type="entry name" value="LYSOPHOSPHOLIPASE 1-RELATED"/>
    <property type="match status" value="1"/>
</dbReference>
<dbReference type="EC" id="3.1.1.5" evidence="2 10"/>
<reference evidence="13" key="1">
    <citation type="submission" date="2021-09" db="EMBL/GenBank/DDBJ databases">
        <title>A high-quality genome of the endoparasitic fungus Hirsutella rhossiliensis with a comparison of Hirsutella genomes reveals transposable elements contributing to genome size variation.</title>
        <authorList>
            <person name="Lin R."/>
            <person name="Jiao Y."/>
            <person name="Sun X."/>
            <person name="Ling J."/>
            <person name="Xie B."/>
            <person name="Cheng X."/>
        </authorList>
    </citation>
    <scope>NUCLEOTIDE SEQUENCE</scope>
    <source>
        <strain evidence="13">HR02</strain>
    </source>
</reference>
<evidence type="ECO:0000256" key="5">
    <source>
        <dbReference type="ARBA" id="ARBA00022963"/>
    </source>
</evidence>
<feature type="region of interest" description="Disordered" evidence="11">
    <location>
        <begin position="27"/>
        <end position="93"/>
    </location>
</feature>
<dbReference type="GO" id="GO:0004623">
    <property type="term" value="F:phospholipase A2 activity"/>
    <property type="evidence" value="ECO:0007669"/>
    <property type="project" value="TreeGrafter"/>
</dbReference>
<keyword evidence="7" id="KW-0325">Glycoprotein</keyword>
<dbReference type="PANTHER" id="PTHR10728">
    <property type="entry name" value="CYTOSOLIC PHOSPHOLIPASE A2"/>
    <property type="match status" value="1"/>
</dbReference>
<dbReference type="Gene3D" id="3.40.1090.10">
    <property type="entry name" value="Cytosolic phospholipase A2 catalytic domain"/>
    <property type="match status" value="1"/>
</dbReference>
<evidence type="ECO:0000256" key="11">
    <source>
        <dbReference type="SAM" id="MobiDB-lite"/>
    </source>
</evidence>
<keyword evidence="6 9" id="KW-0443">Lipid metabolism</keyword>
<comment type="catalytic activity">
    <reaction evidence="8 10">
        <text>a 1-acyl-sn-glycero-3-phosphocholine + H2O = sn-glycerol 3-phosphocholine + a fatty acid + H(+)</text>
        <dbReference type="Rhea" id="RHEA:15177"/>
        <dbReference type="ChEBI" id="CHEBI:15377"/>
        <dbReference type="ChEBI" id="CHEBI:15378"/>
        <dbReference type="ChEBI" id="CHEBI:16870"/>
        <dbReference type="ChEBI" id="CHEBI:28868"/>
        <dbReference type="ChEBI" id="CHEBI:58168"/>
        <dbReference type="EC" id="3.1.1.5"/>
    </reaction>
</comment>
<keyword evidence="5 9" id="KW-0442">Lipid degradation</keyword>
<keyword evidence="3 10" id="KW-0732">Signal</keyword>
<dbReference type="SMART" id="SM00022">
    <property type="entry name" value="PLAc"/>
    <property type="match status" value="1"/>
</dbReference>
<sequence length="665" mass="71864">MALVKSLALALLASTAASTGQWRDADTVAIPHSSPDSFSAPAARRDNDDTPLDRRATDRSPRRYIPSSVDCPKQRPSIRNGSSLSPQEQEWLPRRRNETVPHIRALLKRIAIPDFDSDRYLRNAESDPTALPNIGLAVSGGGYRAMLNGAGVLAAWDSRSDGSDAKGNLGGLLQSATYLSGLSGGGWLVGSIYTNNFTSVMDAVNSPNIWQFEHSILQGPVQYSLLQYYKNILDDVEGKKDANYDTSITDYWGRMLSYQLVSTPDGGPGFTFSSIADDPDFSSAKTPLPFIIADGRAPGENPIYKNTTIFEFSPWELGSSDLSLNGFVPLRYVGSKFDGGKLPDAEKCINGFDNVGFVMGTSSSLFNKVVLYLKDKNSSYVPQDVPSFIVDALTSVLGALGDSNNDIADWTPNPFKGWNRGRNLGVDSDRLTLVDGGEDDQNIPYHPHLVRDRSVDVVFSVDSSADTDSGWPDGASAMSTYRRSLETNITAPTSAFPVVPGKDTFLNLGLNTRPAFFGCNASNSSSPAPPLVVYLPNYPYVYASNISTFQMSISSPERDALVHNGWALATQLNATRDPDWPVCVGCAMLARSFDRTNTSVPAKCRQCFDKYCWDGRIDEATPQPYRPQFVGTPIKVESAGSVAGPSTLATTVLMAIGAAALALAL</sequence>
<evidence type="ECO:0000313" key="14">
    <source>
        <dbReference type="Proteomes" id="UP000824596"/>
    </source>
</evidence>
<evidence type="ECO:0000256" key="10">
    <source>
        <dbReference type="RuleBase" id="RU362103"/>
    </source>
</evidence>
<feature type="compositionally biased region" description="Basic and acidic residues" evidence="11">
    <location>
        <begin position="43"/>
        <end position="61"/>
    </location>
</feature>